<name>A0A383A129_9ZZZZ</name>
<accession>A0A383A129</accession>
<gene>
    <name evidence="1" type="ORF">METZ01_LOCUS454296</name>
</gene>
<evidence type="ECO:0000313" key="1">
    <source>
        <dbReference type="EMBL" id="SVE01442.1"/>
    </source>
</evidence>
<dbReference type="EMBL" id="UINC01188295">
    <property type="protein sequence ID" value="SVE01442.1"/>
    <property type="molecule type" value="Genomic_DNA"/>
</dbReference>
<proteinExistence type="predicted"/>
<protein>
    <submittedName>
        <fullName evidence="1">Uncharacterized protein</fullName>
    </submittedName>
</protein>
<feature type="non-terminal residue" evidence="1">
    <location>
        <position position="92"/>
    </location>
</feature>
<organism evidence="1">
    <name type="scientific">marine metagenome</name>
    <dbReference type="NCBI Taxonomy" id="408172"/>
    <lineage>
        <taxon>unclassified sequences</taxon>
        <taxon>metagenomes</taxon>
        <taxon>ecological metagenomes</taxon>
    </lineage>
</organism>
<sequence>MVSEPNVLLRTLVLKRVNLLLREMEGHCAEELAGFPLFSQKELSRRITQLILKGYYTDLMKCSPKEPSTYESHLHQVSLGRNLTVKNSGETR</sequence>
<reference evidence="1" key="1">
    <citation type="submission" date="2018-05" db="EMBL/GenBank/DDBJ databases">
        <authorList>
            <person name="Lanie J.A."/>
            <person name="Ng W.-L."/>
            <person name="Kazmierczak K.M."/>
            <person name="Andrzejewski T.M."/>
            <person name="Davidsen T.M."/>
            <person name="Wayne K.J."/>
            <person name="Tettelin H."/>
            <person name="Glass J.I."/>
            <person name="Rusch D."/>
            <person name="Podicherti R."/>
            <person name="Tsui H.-C.T."/>
            <person name="Winkler M.E."/>
        </authorList>
    </citation>
    <scope>NUCLEOTIDE SEQUENCE</scope>
</reference>
<dbReference type="AlphaFoldDB" id="A0A383A129"/>